<dbReference type="SMART" id="SM00354">
    <property type="entry name" value="HTH_LACI"/>
    <property type="match status" value="1"/>
</dbReference>
<name>A0ABT7MW99_9MICO</name>
<accession>A0ABT7MW99</accession>
<evidence type="ECO:0000313" key="6">
    <source>
        <dbReference type="EMBL" id="MDL9978728.1"/>
    </source>
</evidence>
<dbReference type="SUPFAM" id="SSF47413">
    <property type="entry name" value="lambda repressor-like DNA-binding domains"/>
    <property type="match status" value="1"/>
</dbReference>
<keyword evidence="7" id="KW-1185">Reference proteome</keyword>
<feature type="domain" description="HTH cro/C1-type" evidence="5">
    <location>
        <begin position="6"/>
        <end position="49"/>
    </location>
</feature>
<evidence type="ECO:0000256" key="3">
    <source>
        <dbReference type="ARBA" id="ARBA00023163"/>
    </source>
</evidence>
<sequence>MSRPPTMNDVAQEAGVALKTVSRYVNGEKNINPELAKRIRDAIALLGYRRNLAAASLRPGRSSRMIGLVISDLANPYYSTIARAIETTAAAAGYLLITASSEESAENHDRLIDRFIGQQVDGLIVVPPARPGRSWADVTPPVPPLVVIDRPADATWSDTILADNAGGAHAATAALTAAGAGRIAFVGDTLALYTMSERLRGYRLALEDAGIAFDEDLVVTGAHSADEAASIVSRLLREQRPDAIFAANNRASIGSVLAFRDAGTALPLIGFDDFESARLGTPAVSVATPRIEEMGRLAAERLLARIDGDTSPSTTTVLPVELILRGSERETPTS</sequence>
<dbReference type="InterPro" id="IPR028082">
    <property type="entry name" value="Peripla_BP_I"/>
</dbReference>
<dbReference type="PANTHER" id="PTHR30146:SF109">
    <property type="entry name" value="HTH-TYPE TRANSCRIPTIONAL REGULATOR GALS"/>
    <property type="match status" value="1"/>
</dbReference>
<dbReference type="InterPro" id="IPR001387">
    <property type="entry name" value="Cro/C1-type_HTH"/>
</dbReference>
<evidence type="ECO:0000256" key="2">
    <source>
        <dbReference type="ARBA" id="ARBA00023125"/>
    </source>
</evidence>
<dbReference type="CDD" id="cd01392">
    <property type="entry name" value="HTH_LacI"/>
    <property type="match status" value="1"/>
</dbReference>
<evidence type="ECO:0000256" key="1">
    <source>
        <dbReference type="ARBA" id="ARBA00023015"/>
    </source>
</evidence>
<dbReference type="RefSeq" id="WP_286287397.1">
    <property type="nucleotide sequence ID" value="NZ_JASXSZ010000001.1"/>
</dbReference>
<feature type="domain" description="HTH lacI-type" evidence="4">
    <location>
        <begin position="5"/>
        <end position="59"/>
    </location>
</feature>
<dbReference type="Gene3D" id="3.40.50.2300">
    <property type="match status" value="2"/>
</dbReference>
<dbReference type="PANTHER" id="PTHR30146">
    <property type="entry name" value="LACI-RELATED TRANSCRIPTIONAL REPRESSOR"/>
    <property type="match status" value="1"/>
</dbReference>
<dbReference type="CDD" id="cd06267">
    <property type="entry name" value="PBP1_LacI_sugar_binding-like"/>
    <property type="match status" value="1"/>
</dbReference>
<proteinExistence type="predicted"/>
<dbReference type="EMBL" id="JASXSZ010000001">
    <property type="protein sequence ID" value="MDL9978728.1"/>
    <property type="molecule type" value="Genomic_DNA"/>
</dbReference>
<dbReference type="InterPro" id="IPR010982">
    <property type="entry name" value="Lambda_DNA-bd_dom_sf"/>
</dbReference>
<dbReference type="InterPro" id="IPR000843">
    <property type="entry name" value="HTH_LacI"/>
</dbReference>
<comment type="caution">
    <text evidence="6">The sequence shown here is derived from an EMBL/GenBank/DDBJ whole genome shotgun (WGS) entry which is preliminary data.</text>
</comment>
<keyword evidence="2 6" id="KW-0238">DNA-binding</keyword>
<dbReference type="PROSITE" id="PS50943">
    <property type="entry name" value="HTH_CROC1"/>
    <property type="match status" value="1"/>
</dbReference>
<evidence type="ECO:0000259" key="5">
    <source>
        <dbReference type="PROSITE" id="PS50943"/>
    </source>
</evidence>
<dbReference type="InterPro" id="IPR046335">
    <property type="entry name" value="LacI/GalR-like_sensor"/>
</dbReference>
<evidence type="ECO:0000259" key="4">
    <source>
        <dbReference type="PROSITE" id="PS50932"/>
    </source>
</evidence>
<dbReference type="Pfam" id="PF00356">
    <property type="entry name" value="LacI"/>
    <property type="match status" value="1"/>
</dbReference>
<organism evidence="6 7">
    <name type="scientific">Microbacterium candidum</name>
    <dbReference type="NCBI Taxonomy" id="3041922"/>
    <lineage>
        <taxon>Bacteria</taxon>
        <taxon>Bacillati</taxon>
        <taxon>Actinomycetota</taxon>
        <taxon>Actinomycetes</taxon>
        <taxon>Micrococcales</taxon>
        <taxon>Microbacteriaceae</taxon>
        <taxon>Microbacterium</taxon>
    </lineage>
</organism>
<evidence type="ECO:0000313" key="7">
    <source>
        <dbReference type="Proteomes" id="UP001235064"/>
    </source>
</evidence>
<reference evidence="6 7" key="1">
    <citation type="submission" date="2023-06" db="EMBL/GenBank/DDBJ databases">
        <title>Microbacterium sp. nov., isolated from a waste landfill.</title>
        <authorList>
            <person name="Wen W."/>
        </authorList>
    </citation>
    <scope>NUCLEOTIDE SEQUENCE [LARGE SCALE GENOMIC DNA]</scope>
    <source>
        <strain evidence="6 7">ASV49</strain>
    </source>
</reference>
<dbReference type="Gene3D" id="1.10.260.40">
    <property type="entry name" value="lambda repressor-like DNA-binding domains"/>
    <property type="match status" value="1"/>
</dbReference>
<dbReference type="PROSITE" id="PS50932">
    <property type="entry name" value="HTH_LACI_2"/>
    <property type="match status" value="1"/>
</dbReference>
<dbReference type="SUPFAM" id="SSF53822">
    <property type="entry name" value="Periplasmic binding protein-like I"/>
    <property type="match status" value="1"/>
</dbReference>
<dbReference type="GO" id="GO:0003677">
    <property type="term" value="F:DNA binding"/>
    <property type="evidence" value="ECO:0007669"/>
    <property type="project" value="UniProtKB-KW"/>
</dbReference>
<gene>
    <name evidence="6" type="ORF">QSV35_05260</name>
</gene>
<dbReference type="Pfam" id="PF13377">
    <property type="entry name" value="Peripla_BP_3"/>
    <property type="match status" value="1"/>
</dbReference>
<keyword evidence="3" id="KW-0804">Transcription</keyword>
<keyword evidence="1" id="KW-0805">Transcription regulation</keyword>
<protein>
    <submittedName>
        <fullName evidence="6">LacI family DNA-binding transcriptional regulator</fullName>
    </submittedName>
</protein>
<dbReference type="Proteomes" id="UP001235064">
    <property type="component" value="Unassembled WGS sequence"/>
</dbReference>